<evidence type="ECO:0000313" key="4">
    <source>
        <dbReference type="EMBL" id="KGK11833.1"/>
    </source>
</evidence>
<evidence type="ECO:0000256" key="2">
    <source>
        <dbReference type="SAM" id="Phobius"/>
    </source>
</evidence>
<dbReference type="Proteomes" id="UP000029994">
    <property type="component" value="Unassembled WGS sequence"/>
</dbReference>
<accession>A0A099MGG6</accession>
<gene>
    <name evidence="4" type="ORF">EA26_11165</name>
    <name evidence="3" type="ORF">RZY48_001510</name>
</gene>
<keyword evidence="2" id="KW-0472">Membrane</keyword>
<comment type="caution">
    <text evidence="4">The sequence shown here is derived from an EMBL/GenBank/DDBJ whole genome shotgun (WGS) entry which is preliminary data.</text>
</comment>
<organism evidence="4 5">
    <name type="scientific">Vibrio navarrensis</name>
    <dbReference type="NCBI Taxonomy" id="29495"/>
    <lineage>
        <taxon>Bacteria</taxon>
        <taxon>Pseudomonadati</taxon>
        <taxon>Pseudomonadota</taxon>
        <taxon>Gammaproteobacteria</taxon>
        <taxon>Vibrionales</taxon>
        <taxon>Vibrionaceae</taxon>
        <taxon>Vibrio</taxon>
    </lineage>
</organism>
<keyword evidence="5" id="KW-1185">Reference proteome</keyword>
<feature type="transmembrane region" description="Helical" evidence="2">
    <location>
        <begin position="6"/>
        <end position="27"/>
    </location>
</feature>
<dbReference type="Proteomes" id="UP001253463">
    <property type="component" value="Unassembled WGS sequence"/>
</dbReference>
<keyword evidence="2" id="KW-1133">Transmembrane helix</keyword>
<dbReference type="AlphaFoldDB" id="A0A099MGG6"/>
<evidence type="ECO:0000313" key="3">
    <source>
        <dbReference type="EMBL" id="ELN6932129.1"/>
    </source>
</evidence>
<dbReference type="EMBL" id="ABNSCA010000003">
    <property type="protein sequence ID" value="ELN6932129.1"/>
    <property type="molecule type" value="Genomic_DNA"/>
</dbReference>
<keyword evidence="1" id="KW-0175">Coiled coil</keyword>
<feature type="coiled-coil region" evidence="1">
    <location>
        <begin position="42"/>
        <end position="69"/>
    </location>
</feature>
<protein>
    <submittedName>
        <fullName evidence="4">Nitrite reductase</fullName>
    </submittedName>
</protein>
<keyword evidence="2" id="KW-0812">Transmembrane</keyword>
<evidence type="ECO:0000256" key="1">
    <source>
        <dbReference type="SAM" id="Coils"/>
    </source>
</evidence>
<proteinExistence type="predicted"/>
<name>A0A099MGG6_9VIBR</name>
<evidence type="ECO:0000313" key="5">
    <source>
        <dbReference type="Proteomes" id="UP000029994"/>
    </source>
</evidence>
<dbReference type="eggNOG" id="ENOG5032Z25">
    <property type="taxonomic scope" value="Bacteria"/>
</dbReference>
<dbReference type="EMBL" id="JMCG01000001">
    <property type="protein sequence ID" value="KGK11833.1"/>
    <property type="molecule type" value="Genomic_DNA"/>
</dbReference>
<dbReference type="RefSeq" id="WP_039427412.1">
    <property type="nucleotide sequence ID" value="NZ_CAWPVW010000087.1"/>
</dbReference>
<dbReference type="GeneID" id="43683728"/>
<sequence length="84" mass="9555">MESLANVLVVFIIFAAIFGSGMLKIVLNHREKVKALELTDTRKSSSSDHDELRLQVEKLTQRVVVLEKIVTDQKYQLEKEIASL</sequence>
<reference evidence="3" key="2">
    <citation type="submission" date="2023-10" db="EMBL/GenBank/DDBJ databases">
        <authorList>
            <consortium name="PulseNet: The National Subtyping Network for Foodborne Disease Surveillance"/>
        </authorList>
    </citation>
    <scope>NUCLEOTIDE SEQUENCE</scope>
    <source>
        <strain evidence="3">PNUSAV004886</strain>
    </source>
</reference>
<reference evidence="4 5" key="1">
    <citation type="submission" date="2014-04" db="EMBL/GenBank/DDBJ databases">
        <title>Genome sequencing of Vibrio navarrensis strains.</title>
        <authorList>
            <person name="Gladney L.M."/>
            <person name="Katz L.S."/>
            <person name="Marino-Ramirez L."/>
            <person name="Jordan I.K."/>
        </authorList>
    </citation>
    <scope>NUCLEOTIDE SEQUENCE [LARGE SCALE GENOMIC DNA]</scope>
    <source>
        <strain evidence="4 5">ATCC 51183</strain>
    </source>
</reference>